<dbReference type="Proteomes" id="UP000281468">
    <property type="component" value="Unassembled WGS sequence"/>
</dbReference>
<dbReference type="AlphaFoldDB" id="A0A3M7EE57"/>
<proteinExistence type="predicted"/>
<name>A0A3M7EE57_HORWE</name>
<protein>
    <recommendedName>
        <fullName evidence="5">Hydrophobin</fullName>
    </recommendedName>
</protein>
<gene>
    <name evidence="3" type="ORF">D0862_14025</name>
</gene>
<evidence type="ECO:0000313" key="4">
    <source>
        <dbReference type="Proteomes" id="UP000281468"/>
    </source>
</evidence>
<feature type="compositionally biased region" description="Low complexity" evidence="1">
    <location>
        <begin position="69"/>
        <end position="84"/>
    </location>
</feature>
<sequence>MYLTKLTTGLLLLLSTSLAFAAPSAPPSSSPSSPSSASTVPSASTPPTLQRTCGPSKLSVCCVVAGNSSTTTTTTASSSSTTTTRSLPSPVRGQSDDDENDGAGEFEGEGRNETTFDVTPVTVHSCRLKEAGVECDDLATAACCRVIHVPIGAPEFMD</sequence>
<reference evidence="3 4" key="1">
    <citation type="journal article" date="2018" name="BMC Genomics">
        <title>Genomic evidence for intraspecific hybridization in a clonal and extremely halotolerant yeast.</title>
        <authorList>
            <person name="Gostincar C."/>
            <person name="Stajich J.E."/>
            <person name="Zupancic J."/>
            <person name="Zalar P."/>
            <person name="Gunde-Cimerman N."/>
        </authorList>
    </citation>
    <scope>NUCLEOTIDE SEQUENCE [LARGE SCALE GENOMIC DNA]</scope>
    <source>
        <strain evidence="3 4">EXF-171</strain>
    </source>
</reference>
<accession>A0A3M7EE57</accession>
<dbReference type="EMBL" id="QWIQ01000857">
    <property type="protein sequence ID" value="RMY74929.1"/>
    <property type="molecule type" value="Genomic_DNA"/>
</dbReference>
<feature type="region of interest" description="Disordered" evidence="1">
    <location>
        <begin position="69"/>
        <end position="116"/>
    </location>
</feature>
<feature type="signal peptide" evidence="2">
    <location>
        <begin position="1"/>
        <end position="21"/>
    </location>
</feature>
<evidence type="ECO:0000256" key="2">
    <source>
        <dbReference type="SAM" id="SignalP"/>
    </source>
</evidence>
<keyword evidence="2" id="KW-0732">Signal</keyword>
<evidence type="ECO:0000313" key="3">
    <source>
        <dbReference type="EMBL" id="RMY74929.1"/>
    </source>
</evidence>
<feature type="chain" id="PRO_5018183854" description="Hydrophobin" evidence="2">
    <location>
        <begin position="22"/>
        <end position="158"/>
    </location>
</feature>
<organism evidence="3 4">
    <name type="scientific">Hortaea werneckii</name>
    <name type="common">Black yeast</name>
    <name type="synonym">Cladosporium werneckii</name>
    <dbReference type="NCBI Taxonomy" id="91943"/>
    <lineage>
        <taxon>Eukaryota</taxon>
        <taxon>Fungi</taxon>
        <taxon>Dikarya</taxon>
        <taxon>Ascomycota</taxon>
        <taxon>Pezizomycotina</taxon>
        <taxon>Dothideomycetes</taxon>
        <taxon>Dothideomycetidae</taxon>
        <taxon>Mycosphaerellales</taxon>
        <taxon>Teratosphaeriaceae</taxon>
        <taxon>Hortaea</taxon>
    </lineage>
</organism>
<evidence type="ECO:0008006" key="5">
    <source>
        <dbReference type="Google" id="ProtNLM"/>
    </source>
</evidence>
<comment type="caution">
    <text evidence="3">The sequence shown here is derived from an EMBL/GenBank/DDBJ whole genome shotgun (WGS) entry which is preliminary data.</text>
</comment>
<feature type="compositionally biased region" description="Low complexity" evidence="1">
    <location>
        <begin position="30"/>
        <end position="49"/>
    </location>
</feature>
<dbReference type="VEuPathDB" id="FungiDB:BTJ68_15525"/>
<feature type="region of interest" description="Disordered" evidence="1">
    <location>
        <begin position="21"/>
        <end position="54"/>
    </location>
</feature>
<evidence type="ECO:0000256" key="1">
    <source>
        <dbReference type="SAM" id="MobiDB-lite"/>
    </source>
</evidence>
<feature type="compositionally biased region" description="Acidic residues" evidence="1">
    <location>
        <begin position="96"/>
        <end position="107"/>
    </location>
</feature>